<keyword evidence="2" id="KW-1185">Reference proteome</keyword>
<reference evidence="1" key="2">
    <citation type="submission" date="2020-11" db="EMBL/GenBank/DDBJ databases">
        <authorList>
            <person name="McCartney M.A."/>
            <person name="Auch B."/>
            <person name="Kono T."/>
            <person name="Mallez S."/>
            <person name="Becker A."/>
            <person name="Gohl D.M."/>
            <person name="Silverstein K.A.T."/>
            <person name="Koren S."/>
            <person name="Bechman K.B."/>
            <person name="Herman A."/>
            <person name="Abrahante J.E."/>
            <person name="Garbe J."/>
        </authorList>
    </citation>
    <scope>NUCLEOTIDE SEQUENCE</scope>
    <source>
        <strain evidence="1">Duluth1</strain>
        <tissue evidence="1">Whole animal</tissue>
    </source>
</reference>
<gene>
    <name evidence="1" type="ORF">DPMN_021682</name>
</gene>
<comment type="caution">
    <text evidence="1">The sequence shown here is derived from an EMBL/GenBank/DDBJ whole genome shotgun (WGS) entry which is preliminary data.</text>
</comment>
<sequence>MSEALDDCGAGKATVMKRRRTYLSRESMSTIAIRLQGGSSENYHFGSQSEGTTTPGLVSDIDVLSSDDYANFMICWRDWKAGIINLLMLNDDITPPQQYLLQVIRKETPEPITSLCLDICVRKDSGQLL</sequence>
<dbReference type="AlphaFoldDB" id="A0A9D4S9D6"/>
<dbReference type="Proteomes" id="UP000828390">
    <property type="component" value="Unassembled WGS sequence"/>
</dbReference>
<reference evidence="1" key="1">
    <citation type="journal article" date="2019" name="bioRxiv">
        <title>The Genome of the Zebra Mussel, Dreissena polymorpha: A Resource for Invasive Species Research.</title>
        <authorList>
            <person name="McCartney M.A."/>
            <person name="Auch B."/>
            <person name="Kono T."/>
            <person name="Mallez S."/>
            <person name="Zhang Y."/>
            <person name="Obille A."/>
            <person name="Becker A."/>
            <person name="Abrahante J.E."/>
            <person name="Garbe J."/>
            <person name="Badalamenti J.P."/>
            <person name="Herman A."/>
            <person name="Mangelson H."/>
            <person name="Liachko I."/>
            <person name="Sullivan S."/>
            <person name="Sone E.D."/>
            <person name="Koren S."/>
            <person name="Silverstein K.A.T."/>
            <person name="Beckman K.B."/>
            <person name="Gohl D.M."/>
        </authorList>
    </citation>
    <scope>NUCLEOTIDE SEQUENCE</scope>
    <source>
        <strain evidence="1">Duluth1</strain>
        <tissue evidence="1">Whole animal</tissue>
    </source>
</reference>
<evidence type="ECO:0000313" key="2">
    <source>
        <dbReference type="Proteomes" id="UP000828390"/>
    </source>
</evidence>
<proteinExistence type="predicted"/>
<organism evidence="1 2">
    <name type="scientific">Dreissena polymorpha</name>
    <name type="common">Zebra mussel</name>
    <name type="synonym">Mytilus polymorpha</name>
    <dbReference type="NCBI Taxonomy" id="45954"/>
    <lineage>
        <taxon>Eukaryota</taxon>
        <taxon>Metazoa</taxon>
        <taxon>Spiralia</taxon>
        <taxon>Lophotrochozoa</taxon>
        <taxon>Mollusca</taxon>
        <taxon>Bivalvia</taxon>
        <taxon>Autobranchia</taxon>
        <taxon>Heteroconchia</taxon>
        <taxon>Euheterodonta</taxon>
        <taxon>Imparidentia</taxon>
        <taxon>Neoheterodontei</taxon>
        <taxon>Myida</taxon>
        <taxon>Dreissenoidea</taxon>
        <taxon>Dreissenidae</taxon>
        <taxon>Dreissena</taxon>
    </lineage>
</organism>
<evidence type="ECO:0000313" key="1">
    <source>
        <dbReference type="EMBL" id="KAH3897494.1"/>
    </source>
</evidence>
<name>A0A9D4S9D6_DREPO</name>
<protein>
    <submittedName>
        <fullName evidence="1">Uncharacterized protein</fullName>
    </submittedName>
</protein>
<dbReference type="EMBL" id="JAIWYP010000001">
    <property type="protein sequence ID" value="KAH3897494.1"/>
    <property type="molecule type" value="Genomic_DNA"/>
</dbReference>
<accession>A0A9D4S9D6</accession>